<proteinExistence type="predicted"/>
<dbReference type="Proteomes" id="UP000688137">
    <property type="component" value="Unassembled WGS sequence"/>
</dbReference>
<keyword evidence="2" id="KW-1185">Reference proteome</keyword>
<reference evidence="1" key="1">
    <citation type="submission" date="2021-01" db="EMBL/GenBank/DDBJ databases">
        <authorList>
            <consortium name="Genoscope - CEA"/>
            <person name="William W."/>
        </authorList>
    </citation>
    <scope>NUCLEOTIDE SEQUENCE</scope>
</reference>
<organism evidence="1 2">
    <name type="scientific">Paramecium primaurelia</name>
    <dbReference type="NCBI Taxonomy" id="5886"/>
    <lineage>
        <taxon>Eukaryota</taxon>
        <taxon>Sar</taxon>
        <taxon>Alveolata</taxon>
        <taxon>Ciliophora</taxon>
        <taxon>Intramacronucleata</taxon>
        <taxon>Oligohymenophorea</taxon>
        <taxon>Peniculida</taxon>
        <taxon>Parameciidae</taxon>
        <taxon>Paramecium</taxon>
    </lineage>
</organism>
<gene>
    <name evidence="1" type="ORF">PPRIM_AZ9-3.1.T1010136</name>
</gene>
<dbReference type="EMBL" id="CAJJDM010000104">
    <property type="protein sequence ID" value="CAD8096525.1"/>
    <property type="molecule type" value="Genomic_DNA"/>
</dbReference>
<evidence type="ECO:0000313" key="1">
    <source>
        <dbReference type="EMBL" id="CAD8096525.1"/>
    </source>
</evidence>
<comment type="caution">
    <text evidence="1">The sequence shown here is derived from an EMBL/GenBank/DDBJ whole genome shotgun (WGS) entry which is preliminary data.</text>
</comment>
<evidence type="ECO:0000313" key="2">
    <source>
        <dbReference type="Proteomes" id="UP000688137"/>
    </source>
</evidence>
<protein>
    <submittedName>
        <fullName evidence="1">Uncharacterized protein</fullName>
    </submittedName>
</protein>
<accession>A0A8S1P1F4</accession>
<sequence>MQFYKQESCVSNYSFDENSLPEIYDDTGNQGQELNINYQSNQQFQQDQENSLFENPMLQIENSDNQQNCYQQLDQEQEHEICHQSQKSTIIARKKSKIRLKQPKKIYKEEPIAQECEKKESTQQSETKNLPKFYANSILNKLENLNMICQKQNPQIKKKIKKFDEKPSNLKTLREMLQDPIINKITIEFITSFDFLDQILGSGRLQDVKPPITYLNKLYQGCLNTDALKQWK</sequence>
<dbReference type="OMA" id="NKFYQGC"/>
<dbReference type="AlphaFoldDB" id="A0A8S1P1F4"/>
<name>A0A8S1P1F4_PARPR</name>